<dbReference type="Proteomes" id="UP000708148">
    <property type="component" value="Unassembled WGS sequence"/>
</dbReference>
<dbReference type="PANTHER" id="PTHR15600:SF42">
    <property type="entry name" value="SACSIN"/>
    <property type="match status" value="1"/>
</dbReference>
<dbReference type="EMBL" id="CAJHUC010001403">
    <property type="protein sequence ID" value="CAD7701007.1"/>
    <property type="molecule type" value="Genomic_DNA"/>
</dbReference>
<evidence type="ECO:0000313" key="2">
    <source>
        <dbReference type="EMBL" id="CAD7701007.1"/>
    </source>
</evidence>
<reference evidence="2" key="1">
    <citation type="submission" date="2020-12" db="EMBL/GenBank/DDBJ databases">
        <authorList>
            <person name="Iha C."/>
        </authorList>
    </citation>
    <scope>NUCLEOTIDE SEQUENCE</scope>
</reference>
<keyword evidence="3" id="KW-1185">Reference proteome</keyword>
<dbReference type="InterPro" id="IPR036890">
    <property type="entry name" value="HATPase_C_sf"/>
</dbReference>
<protein>
    <recommendedName>
        <fullName evidence="1">Sacsin/Nov domain-containing protein</fullName>
    </recommendedName>
</protein>
<gene>
    <name evidence="2" type="ORF">OSTQU699_LOCUS6366</name>
</gene>
<dbReference type="SUPFAM" id="SSF55874">
    <property type="entry name" value="ATPase domain of HSP90 chaperone/DNA topoisomerase II/histidine kinase"/>
    <property type="match status" value="1"/>
</dbReference>
<organism evidence="2 3">
    <name type="scientific">Ostreobium quekettii</name>
    <dbReference type="NCBI Taxonomy" id="121088"/>
    <lineage>
        <taxon>Eukaryota</taxon>
        <taxon>Viridiplantae</taxon>
        <taxon>Chlorophyta</taxon>
        <taxon>core chlorophytes</taxon>
        <taxon>Ulvophyceae</taxon>
        <taxon>TCBD clade</taxon>
        <taxon>Bryopsidales</taxon>
        <taxon>Ostreobineae</taxon>
        <taxon>Ostreobiaceae</taxon>
        <taxon>Ostreobium</taxon>
    </lineage>
</organism>
<dbReference type="GO" id="GO:0030544">
    <property type="term" value="F:Hsp70 protein binding"/>
    <property type="evidence" value="ECO:0007669"/>
    <property type="project" value="TreeGrafter"/>
</dbReference>
<evidence type="ECO:0000259" key="1">
    <source>
        <dbReference type="Pfam" id="PF25794"/>
    </source>
</evidence>
<evidence type="ECO:0000313" key="3">
    <source>
        <dbReference type="Proteomes" id="UP000708148"/>
    </source>
</evidence>
<dbReference type="AlphaFoldDB" id="A0A8S1J0M1"/>
<name>A0A8S1J0M1_9CHLO</name>
<proteinExistence type="predicted"/>
<dbReference type="OrthoDB" id="1262810at2759"/>
<sequence>MATVAAAHHPPWRRFEQKEEFTDRIRNTLQDYNCESWGAGGVAQEFLANADDAGANRFALIYDGRTHGTANLLFPGLAEWQGPALCFFNDAKFKKGDWAAISEVGISQKREDDSKIGRFGLGALTGYCCTDVIHIVSESTFVILDPHGSYLDGGPGIELDFEEQEKAQMSKIYDTLSPLDVLGGFEVEKKHFPGTLFRLPLRTEDTAPKSRILKHVVQQENVDRLLSDFIRKAKDMILFTKHVETVEVYVRSEDGPPSLLARVKIHGAHSHNAALRIELPSRNYLNP</sequence>
<comment type="caution">
    <text evidence="2">The sequence shown here is derived from an EMBL/GenBank/DDBJ whole genome shotgun (WGS) entry which is preliminary data.</text>
</comment>
<dbReference type="InterPro" id="IPR058210">
    <property type="entry name" value="SACS/Nov_dom"/>
</dbReference>
<dbReference type="PANTHER" id="PTHR15600">
    <property type="entry name" value="SACSIN"/>
    <property type="match status" value="1"/>
</dbReference>
<dbReference type="InterPro" id="IPR052972">
    <property type="entry name" value="Sacsin_chaperone_reg"/>
</dbReference>
<feature type="domain" description="Sacsin/Nov" evidence="1">
    <location>
        <begin position="18"/>
        <end position="254"/>
    </location>
</feature>
<dbReference type="Pfam" id="PF25794">
    <property type="entry name" value="SACS"/>
    <property type="match status" value="1"/>
</dbReference>
<accession>A0A8S1J0M1</accession>